<dbReference type="Gene3D" id="1.10.630.10">
    <property type="entry name" value="Cytochrome P450"/>
    <property type="match status" value="1"/>
</dbReference>
<dbReference type="AlphaFoldDB" id="A0AAN8ZIZ5"/>
<dbReference type="SUPFAM" id="SSF48264">
    <property type="entry name" value="Cytochrome P450"/>
    <property type="match status" value="1"/>
</dbReference>
<dbReference type="PANTHER" id="PTHR47947:SF3">
    <property type="entry name" value="CYTOCHROME P450 81D1-LIKE"/>
    <property type="match status" value="1"/>
</dbReference>
<evidence type="ECO:0000256" key="5">
    <source>
        <dbReference type="ARBA" id="ARBA00023033"/>
    </source>
</evidence>
<evidence type="ECO:0000256" key="4">
    <source>
        <dbReference type="ARBA" id="ARBA00023004"/>
    </source>
</evidence>
<dbReference type="PRINTS" id="PR00385">
    <property type="entry name" value="P450"/>
</dbReference>
<evidence type="ECO:0000313" key="9">
    <source>
        <dbReference type="Proteomes" id="UP001370490"/>
    </source>
</evidence>
<sequence>MLSGIRLDEVRSLLRQLHCRSGESPVVEMKSKFFELMLNIMMRMISGKRYYGENISGREEQDQVQRFREIVRETFEVSGATNVGDFVPIVNWFGFLNKKGLEKRLVVLQEKRDEFMQALIDEHRSVRPGRDEDDHSQARRKTMIDVLLSLQETEAEYYSDEIIRGIIQVMLSAGTDTSAATSEWALSLLLNNPECLKKAQAEIDAKIGHNRLIEESDLAQLPYIHNIINETLRMYPISPVLAPHESSEECSVGGFRIPRGTMLLVNLWALHNSRELWVEPDKFKPERFAGFDVERDRFVMMPFGSGRRGCPGEGLAKRVLGLVLGSLIQCFEWERPGEDMVDMTEGTGLTMPKARPLLAKCTPRRSMLKLLSQI</sequence>
<dbReference type="GO" id="GO:0020037">
    <property type="term" value="F:heme binding"/>
    <property type="evidence" value="ECO:0007669"/>
    <property type="project" value="InterPro"/>
</dbReference>
<dbReference type="GO" id="GO:0005506">
    <property type="term" value="F:iron ion binding"/>
    <property type="evidence" value="ECO:0007669"/>
    <property type="project" value="InterPro"/>
</dbReference>
<comment type="caution">
    <text evidence="8">The sequence shown here is derived from an EMBL/GenBank/DDBJ whole genome shotgun (WGS) entry which is preliminary data.</text>
</comment>
<reference evidence="8 9" key="1">
    <citation type="submission" date="2023-12" db="EMBL/GenBank/DDBJ databases">
        <title>A high-quality genome assembly for Dillenia turbinata (Dilleniales).</title>
        <authorList>
            <person name="Chanderbali A."/>
        </authorList>
    </citation>
    <scope>NUCLEOTIDE SEQUENCE [LARGE SCALE GENOMIC DNA]</scope>
    <source>
        <strain evidence="8">LSX21</strain>
        <tissue evidence="8">Leaf</tissue>
    </source>
</reference>
<evidence type="ECO:0000313" key="8">
    <source>
        <dbReference type="EMBL" id="KAK6939676.1"/>
    </source>
</evidence>
<keyword evidence="3 7" id="KW-0560">Oxidoreductase</keyword>
<dbReference type="InterPro" id="IPR050651">
    <property type="entry name" value="Plant_Cytochrome_P450_Monoox"/>
</dbReference>
<keyword evidence="4 6" id="KW-0408">Iron</keyword>
<proteinExistence type="inferred from homology"/>
<dbReference type="InterPro" id="IPR017972">
    <property type="entry name" value="Cyt_P450_CS"/>
</dbReference>
<keyword evidence="5 7" id="KW-0503">Monooxygenase</keyword>
<dbReference type="InterPro" id="IPR002401">
    <property type="entry name" value="Cyt_P450_E_grp-I"/>
</dbReference>
<evidence type="ECO:0000256" key="6">
    <source>
        <dbReference type="PIRSR" id="PIRSR602401-1"/>
    </source>
</evidence>
<dbReference type="Proteomes" id="UP001370490">
    <property type="component" value="Unassembled WGS sequence"/>
</dbReference>
<comment type="similarity">
    <text evidence="7">Belongs to the cytochrome P450 family.</text>
</comment>
<gene>
    <name evidence="8" type="ORF">RJ641_029207</name>
</gene>
<dbReference type="PRINTS" id="PR00463">
    <property type="entry name" value="EP450I"/>
</dbReference>
<evidence type="ECO:0000256" key="7">
    <source>
        <dbReference type="RuleBase" id="RU000461"/>
    </source>
</evidence>
<dbReference type="Pfam" id="PF00067">
    <property type="entry name" value="p450"/>
    <property type="match status" value="1"/>
</dbReference>
<evidence type="ECO:0000256" key="1">
    <source>
        <dbReference type="ARBA" id="ARBA00022617"/>
    </source>
</evidence>
<feature type="binding site" description="axial binding residue" evidence="6">
    <location>
        <position position="310"/>
    </location>
    <ligand>
        <name>heme</name>
        <dbReference type="ChEBI" id="CHEBI:30413"/>
    </ligand>
    <ligandPart>
        <name>Fe</name>
        <dbReference type="ChEBI" id="CHEBI:18248"/>
    </ligandPart>
</feature>
<dbReference type="PANTHER" id="PTHR47947">
    <property type="entry name" value="CYTOCHROME P450 82C3-RELATED"/>
    <property type="match status" value="1"/>
</dbReference>
<dbReference type="InterPro" id="IPR036396">
    <property type="entry name" value="Cyt_P450_sf"/>
</dbReference>
<organism evidence="8 9">
    <name type="scientific">Dillenia turbinata</name>
    <dbReference type="NCBI Taxonomy" id="194707"/>
    <lineage>
        <taxon>Eukaryota</taxon>
        <taxon>Viridiplantae</taxon>
        <taxon>Streptophyta</taxon>
        <taxon>Embryophyta</taxon>
        <taxon>Tracheophyta</taxon>
        <taxon>Spermatophyta</taxon>
        <taxon>Magnoliopsida</taxon>
        <taxon>eudicotyledons</taxon>
        <taxon>Gunneridae</taxon>
        <taxon>Pentapetalae</taxon>
        <taxon>Dilleniales</taxon>
        <taxon>Dilleniaceae</taxon>
        <taxon>Dillenia</taxon>
    </lineage>
</organism>
<protein>
    <submittedName>
        <fullName evidence="8">Cytochrome P450</fullName>
    </submittedName>
</protein>
<accession>A0AAN8ZIZ5</accession>
<dbReference type="EMBL" id="JBAMMX010000005">
    <property type="protein sequence ID" value="KAK6939676.1"/>
    <property type="molecule type" value="Genomic_DNA"/>
</dbReference>
<keyword evidence="1 6" id="KW-0349">Heme</keyword>
<dbReference type="InterPro" id="IPR001128">
    <property type="entry name" value="Cyt_P450"/>
</dbReference>
<dbReference type="GO" id="GO:0004497">
    <property type="term" value="F:monooxygenase activity"/>
    <property type="evidence" value="ECO:0007669"/>
    <property type="project" value="UniProtKB-KW"/>
</dbReference>
<evidence type="ECO:0000256" key="3">
    <source>
        <dbReference type="ARBA" id="ARBA00023002"/>
    </source>
</evidence>
<keyword evidence="9" id="KW-1185">Reference proteome</keyword>
<evidence type="ECO:0000256" key="2">
    <source>
        <dbReference type="ARBA" id="ARBA00022723"/>
    </source>
</evidence>
<dbReference type="GO" id="GO:0016705">
    <property type="term" value="F:oxidoreductase activity, acting on paired donors, with incorporation or reduction of molecular oxygen"/>
    <property type="evidence" value="ECO:0007669"/>
    <property type="project" value="InterPro"/>
</dbReference>
<comment type="cofactor">
    <cofactor evidence="6">
        <name>heme</name>
        <dbReference type="ChEBI" id="CHEBI:30413"/>
    </cofactor>
</comment>
<dbReference type="PROSITE" id="PS00086">
    <property type="entry name" value="CYTOCHROME_P450"/>
    <property type="match status" value="1"/>
</dbReference>
<name>A0AAN8ZIZ5_9MAGN</name>
<keyword evidence="2 6" id="KW-0479">Metal-binding</keyword>